<proteinExistence type="predicted"/>
<accession>A0A6P5RIJ8</accession>
<dbReference type="Gramene" id="Pav_sc0008737.1_g010.1.br:mrna">
    <property type="protein sequence ID" value="Pav_sc0008737.1_g010.1.br:mrna"/>
    <property type="gene ID" value="Pav_sc0008737.1_g010.1.br"/>
</dbReference>
<dbReference type="InterPro" id="IPR055357">
    <property type="entry name" value="LRR_At1g61320_AtMIF1"/>
</dbReference>
<name>A0A6P5RIJ8_PRUAV</name>
<dbReference type="PANTHER" id="PTHR34145:SF28">
    <property type="entry name" value="F-BOX DOMAIN-CONTAINING PROTEIN"/>
    <property type="match status" value="1"/>
</dbReference>
<feature type="domain" description="At1g61320/AtMIF1 LRR" evidence="1">
    <location>
        <begin position="14"/>
        <end position="189"/>
    </location>
</feature>
<dbReference type="Proteomes" id="UP000515124">
    <property type="component" value="Unplaced"/>
</dbReference>
<gene>
    <name evidence="3" type="primary">LOC110746894</name>
</gene>
<evidence type="ECO:0000259" key="1">
    <source>
        <dbReference type="Pfam" id="PF23622"/>
    </source>
</evidence>
<evidence type="ECO:0000313" key="3">
    <source>
        <dbReference type="RefSeq" id="XP_021802814.1"/>
    </source>
</evidence>
<dbReference type="Pfam" id="PF23622">
    <property type="entry name" value="LRR_At1g61320_AtMIF1"/>
    <property type="match status" value="1"/>
</dbReference>
<protein>
    <submittedName>
        <fullName evidence="3">Uncharacterized protein LOC110746894</fullName>
    </submittedName>
</protein>
<keyword evidence="2" id="KW-1185">Reference proteome</keyword>
<dbReference type="RefSeq" id="XP_021802814.1">
    <property type="nucleotide sequence ID" value="XM_021947122.1"/>
</dbReference>
<reference evidence="3" key="1">
    <citation type="submission" date="2025-08" db="UniProtKB">
        <authorList>
            <consortium name="RefSeq"/>
        </authorList>
    </citation>
    <scope>IDENTIFICATION</scope>
</reference>
<organism evidence="2 3">
    <name type="scientific">Prunus avium</name>
    <name type="common">Cherry</name>
    <name type="synonym">Cerasus avium</name>
    <dbReference type="NCBI Taxonomy" id="42229"/>
    <lineage>
        <taxon>Eukaryota</taxon>
        <taxon>Viridiplantae</taxon>
        <taxon>Streptophyta</taxon>
        <taxon>Embryophyta</taxon>
        <taxon>Tracheophyta</taxon>
        <taxon>Spermatophyta</taxon>
        <taxon>Magnoliopsida</taxon>
        <taxon>eudicotyledons</taxon>
        <taxon>Gunneridae</taxon>
        <taxon>Pentapetalae</taxon>
        <taxon>rosids</taxon>
        <taxon>fabids</taxon>
        <taxon>Rosales</taxon>
        <taxon>Rosaceae</taxon>
        <taxon>Amygdaloideae</taxon>
        <taxon>Amygdaleae</taxon>
        <taxon>Prunus</taxon>
    </lineage>
</organism>
<dbReference type="GeneID" id="110746894"/>
<evidence type="ECO:0000313" key="2">
    <source>
        <dbReference type="Proteomes" id="UP000515124"/>
    </source>
</evidence>
<sequence length="190" mass="21553">MIPPSISHFTGFAQLEYLNLRMTSGEMPRLPGNIAPLRKLKQLELSVDEGAALGCSNILWVVLFLKASPLLQKLTYRRPESPPGFSENERSERWQPEEFTHSQLKEVEIAGCVGNWFEVELAICMLQNVQGLEQMVLNPSQRYYYGGGSWIDDEQSTCLGAPRYWAERGREIVVEKLRDKVPGSVKLVLL</sequence>
<dbReference type="KEGG" id="pavi:110746894"/>
<dbReference type="AlphaFoldDB" id="A0A6P5RIJ8"/>
<dbReference type="PANTHER" id="PTHR34145">
    <property type="entry name" value="OS02G0105600 PROTEIN"/>
    <property type="match status" value="1"/>
</dbReference>
<dbReference type="InterPro" id="IPR053772">
    <property type="entry name" value="At1g61320/At1g61330-like"/>
</dbReference>